<protein>
    <submittedName>
        <fullName evidence="3">SDR family oxidoreductase</fullName>
    </submittedName>
</protein>
<gene>
    <name evidence="3" type="ORF">K8344_01690</name>
</gene>
<name>A0A9X1QWL2_9FLAO</name>
<comment type="caution">
    <text evidence="3">The sequence shown here is derived from an EMBL/GenBank/DDBJ whole genome shotgun (WGS) entry which is preliminary data.</text>
</comment>
<reference evidence="3" key="1">
    <citation type="submission" date="2021-09" db="EMBL/GenBank/DDBJ databases">
        <title>Genome of Aequorivita sp. strain F64183.</title>
        <authorList>
            <person name="Wang Y."/>
        </authorList>
    </citation>
    <scope>NUCLEOTIDE SEQUENCE</scope>
    <source>
        <strain evidence="3">F64183</strain>
    </source>
</reference>
<dbReference type="PANTHER" id="PTHR24321:SF8">
    <property type="entry name" value="ESTRADIOL 17-BETA-DEHYDROGENASE 8-RELATED"/>
    <property type="match status" value="1"/>
</dbReference>
<dbReference type="PANTHER" id="PTHR24321">
    <property type="entry name" value="DEHYDROGENASES, SHORT CHAIN"/>
    <property type="match status" value="1"/>
</dbReference>
<evidence type="ECO:0000313" key="3">
    <source>
        <dbReference type="EMBL" id="MCG2429816.1"/>
    </source>
</evidence>
<dbReference type="EMBL" id="JAIRBB010000001">
    <property type="protein sequence ID" value="MCG2429816.1"/>
    <property type="molecule type" value="Genomic_DNA"/>
</dbReference>
<keyword evidence="2" id="KW-0560">Oxidoreductase</keyword>
<dbReference type="PROSITE" id="PS00061">
    <property type="entry name" value="ADH_SHORT"/>
    <property type="match status" value="1"/>
</dbReference>
<organism evidence="3 4">
    <name type="scientific">Aequorivita xiaoshiensis</name>
    <dbReference type="NCBI Taxonomy" id="2874476"/>
    <lineage>
        <taxon>Bacteria</taxon>
        <taxon>Pseudomonadati</taxon>
        <taxon>Bacteroidota</taxon>
        <taxon>Flavobacteriia</taxon>
        <taxon>Flavobacteriales</taxon>
        <taxon>Flavobacteriaceae</taxon>
        <taxon>Aequorivita</taxon>
    </lineage>
</organism>
<dbReference type="GO" id="GO:0016491">
    <property type="term" value="F:oxidoreductase activity"/>
    <property type="evidence" value="ECO:0007669"/>
    <property type="project" value="UniProtKB-KW"/>
</dbReference>
<keyword evidence="4" id="KW-1185">Reference proteome</keyword>
<accession>A0A9X1QWL2</accession>
<evidence type="ECO:0000313" key="4">
    <source>
        <dbReference type="Proteomes" id="UP001139462"/>
    </source>
</evidence>
<dbReference type="Proteomes" id="UP001139462">
    <property type="component" value="Unassembled WGS sequence"/>
</dbReference>
<dbReference type="PRINTS" id="PR00081">
    <property type="entry name" value="GDHRDH"/>
</dbReference>
<dbReference type="RefSeq" id="WP_237606555.1">
    <property type="nucleotide sequence ID" value="NZ_JAIRBB010000001.1"/>
</dbReference>
<dbReference type="InterPro" id="IPR002347">
    <property type="entry name" value="SDR_fam"/>
</dbReference>
<dbReference type="AlphaFoldDB" id="A0A9X1QWL2"/>
<dbReference type="PRINTS" id="PR00080">
    <property type="entry name" value="SDRFAMILY"/>
</dbReference>
<dbReference type="InterPro" id="IPR020904">
    <property type="entry name" value="Sc_DH/Rdtase_CS"/>
</dbReference>
<evidence type="ECO:0000256" key="1">
    <source>
        <dbReference type="ARBA" id="ARBA00006484"/>
    </source>
</evidence>
<comment type="similarity">
    <text evidence="1">Belongs to the short-chain dehydrogenases/reductases (SDR) family.</text>
</comment>
<sequence>MKNLEGKVIIVTGGAAGIGGAMTTEFTERGASVVAVDLNEEAGKEKVASNPEKIAFLKGDISKESIAKEAVELAVSKFGKLTSLVNNAHASRQKPLLELTEEDWALSMDTGLKGTLNFMKAAYPELKKTKGSIVNFGSGAGLLGQKNQGSYAATKEAIRGLSRVAANEWAEDGIRVNVVCPLAFTDGVKQWKENFPEQYEEIISKNPMHRFGDPQKDVAPIIAFLLGEDSQYMTGQTLMADGGDIKLR</sequence>
<dbReference type="Pfam" id="PF13561">
    <property type="entry name" value="adh_short_C2"/>
    <property type="match status" value="1"/>
</dbReference>
<dbReference type="InterPro" id="IPR036291">
    <property type="entry name" value="NAD(P)-bd_dom_sf"/>
</dbReference>
<proteinExistence type="inferred from homology"/>
<dbReference type="CDD" id="cd05233">
    <property type="entry name" value="SDR_c"/>
    <property type="match status" value="1"/>
</dbReference>
<dbReference type="SUPFAM" id="SSF51735">
    <property type="entry name" value="NAD(P)-binding Rossmann-fold domains"/>
    <property type="match status" value="1"/>
</dbReference>
<dbReference type="FunFam" id="3.40.50.720:FF:000084">
    <property type="entry name" value="Short-chain dehydrogenase reductase"/>
    <property type="match status" value="1"/>
</dbReference>
<dbReference type="Gene3D" id="3.40.50.720">
    <property type="entry name" value="NAD(P)-binding Rossmann-like Domain"/>
    <property type="match status" value="1"/>
</dbReference>
<evidence type="ECO:0000256" key="2">
    <source>
        <dbReference type="ARBA" id="ARBA00023002"/>
    </source>
</evidence>